<dbReference type="Proteomes" id="UP000612329">
    <property type="component" value="Unassembled WGS sequence"/>
</dbReference>
<keyword evidence="2" id="KW-1185">Reference proteome</keyword>
<dbReference type="AlphaFoldDB" id="A0A8J3BLX7"/>
<comment type="caution">
    <text evidence="1">The sequence shown here is derived from an EMBL/GenBank/DDBJ whole genome shotgun (WGS) entry which is preliminary data.</text>
</comment>
<accession>A0A8J3BLX7</accession>
<reference evidence="1" key="1">
    <citation type="journal article" date="2014" name="Int. J. Syst. Evol. Microbiol.">
        <title>Complete genome sequence of Corynebacterium casei LMG S-19264T (=DSM 44701T), isolated from a smear-ripened cheese.</title>
        <authorList>
            <consortium name="US DOE Joint Genome Institute (JGI-PGF)"/>
            <person name="Walter F."/>
            <person name="Albersmeier A."/>
            <person name="Kalinowski J."/>
            <person name="Ruckert C."/>
        </authorList>
    </citation>
    <scope>NUCLEOTIDE SEQUENCE</scope>
    <source>
        <strain evidence="1">JCM 12862</strain>
    </source>
</reference>
<proteinExistence type="predicted"/>
<gene>
    <name evidence="1" type="ORF">GCM10007962_13420</name>
</gene>
<sequence length="137" mass="16286">MEIMRPVECQKLRTMKNKTDQKEERLSNDNLLKMKKIKELSEENFVLLRPIEGTQEGYYLNYCRVYDYAELFSILKSTLNVCILALEEQQDLTLDIKNKESDVKRVLEFAKNLIPLEEGIYLDEMRKLMLSQEEDIN</sequence>
<evidence type="ECO:0000313" key="1">
    <source>
        <dbReference type="EMBL" id="GGK20621.1"/>
    </source>
</evidence>
<protein>
    <submittedName>
        <fullName evidence="1">Uncharacterized protein</fullName>
    </submittedName>
</protein>
<name>A0A8J3BLX7_9FLAO</name>
<organism evidence="1 2">
    <name type="scientific">Yeosuana aromativorans</name>
    <dbReference type="NCBI Taxonomy" id="288019"/>
    <lineage>
        <taxon>Bacteria</taxon>
        <taxon>Pseudomonadati</taxon>
        <taxon>Bacteroidota</taxon>
        <taxon>Flavobacteriia</taxon>
        <taxon>Flavobacteriales</taxon>
        <taxon>Flavobacteriaceae</taxon>
        <taxon>Yeosuana</taxon>
    </lineage>
</organism>
<dbReference type="EMBL" id="BMNR01000002">
    <property type="protein sequence ID" value="GGK20621.1"/>
    <property type="molecule type" value="Genomic_DNA"/>
</dbReference>
<evidence type="ECO:0000313" key="2">
    <source>
        <dbReference type="Proteomes" id="UP000612329"/>
    </source>
</evidence>
<reference evidence="1" key="2">
    <citation type="submission" date="2020-09" db="EMBL/GenBank/DDBJ databases">
        <authorList>
            <person name="Sun Q."/>
            <person name="Ohkuma M."/>
        </authorList>
    </citation>
    <scope>NUCLEOTIDE SEQUENCE</scope>
    <source>
        <strain evidence="1">JCM 12862</strain>
    </source>
</reference>